<dbReference type="SUPFAM" id="SSF140356">
    <property type="entry name" value="PPK N-terminal domain-like"/>
    <property type="match status" value="1"/>
</dbReference>
<evidence type="ECO:0000313" key="13">
    <source>
        <dbReference type="Proteomes" id="UP000030392"/>
    </source>
</evidence>
<proteinExistence type="inferred from homology"/>
<evidence type="ECO:0000256" key="7">
    <source>
        <dbReference type="ARBA" id="ARBA00022840"/>
    </source>
</evidence>
<dbReference type="InterPro" id="IPR001736">
    <property type="entry name" value="PLipase_D/transphosphatidylase"/>
</dbReference>
<protein>
    <recommendedName>
        <fullName evidence="9 10">Polyphosphate kinase</fullName>
        <ecNumber evidence="9 10">2.7.4.1</ecNumber>
    </recommendedName>
    <alternativeName>
        <fullName evidence="9">ATP-polyphosphate phosphotransferase</fullName>
    </alternativeName>
    <alternativeName>
        <fullName evidence="9">Polyphosphoric acid kinase</fullName>
    </alternativeName>
</protein>
<dbReference type="EMBL" id="JNAX01000011">
    <property type="protein sequence ID" value="KGG20610.1"/>
    <property type="molecule type" value="Genomic_DNA"/>
</dbReference>
<dbReference type="GO" id="GO:0008976">
    <property type="term" value="F:polyphosphate kinase activity"/>
    <property type="evidence" value="ECO:0007669"/>
    <property type="project" value="UniProtKB-UniRule"/>
</dbReference>
<dbReference type="InterPro" id="IPR041108">
    <property type="entry name" value="PP_kinase_C_1"/>
</dbReference>
<dbReference type="Pfam" id="PF13089">
    <property type="entry name" value="PP_kinase_N"/>
    <property type="match status" value="1"/>
</dbReference>
<dbReference type="InterPro" id="IPR036830">
    <property type="entry name" value="PP_kinase_middle_dom_sf"/>
</dbReference>
<feature type="active site" description="Phosphohistidine intermediate" evidence="9">
    <location>
        <position position="458"/>
    </location>
</feature>
<dbReference type="InterPro" id="IPR024953">
    <property type="entry name" value="PP_kinase_middle"/>
</dbReference>
<feature type="binding site" evidence="9">
    <location>
        <position position="49"/>
    </location>
    <ligand>
        <name>ATP</name>
        <dbReference type="ChEBI" id="CHEBI:30616"/>
    </ligand>
</feature>
<feature type="binding site" evidence="9">
    <location>
        <position position="428"/>
    </location>
    <ligand>
        <name>Mg(2+)</name>
        <dbReference type="ChEBI" id="CHEBI:18420"/>
    </ligand>
</feature>
<evidence type="ECO:0000313" key="12">
    <source>
        <dbReference type="EMBL" id="KGG20610.1"/>
    </source>
</evidence>
<dbReference type="SUPFAM" id="SSF143724">
    <property type="entry name" value="PHP14-like"/>
    <property type="match status" value="1"/>
</dbReference>
<comment type="cofactor">
    <cofactor evidence="9">
        <name>Mg(2+)</name>
        <dbReference type="ChEBI" id="CHEBI:18420"/>
    </cofactor>
</comment>
<dbReference type="SUPFAM" id="SSF56024">
    <property type="entry name" value="Phospholipase D/nuclease"/>
    <property type="match status" value="2"/>
</dbReference>
<keyword evidence="7 9" id="KW-0067">ATP-binding</keyword>
<dbReference type="FunFam" id="3.30.870.10:FF:000001">
    <property type="entry name" value="Polyphosphate kinase"/>
    <property type="match status" value="1"/>
</dbReference>
<dbReference type="PIRSF" id="PIRSF015589">
    <property type="entry name" value="PP_kinase"/>
    <property type="match status" value="1"/>
</dbReference>
<evidence type="ECO:0000256" key="4">
    <source>
        <dbReference type="ARBA" id="ARBA00022737"/>
    </source>
</evidence>
<dbReference type="Gene3D" id="3.30.1840.10">
    <property type="entry name" value="Polyphosphate kinase middle domain"/>
    <property type="match status" value="1"/>
</dbReference>
<keyword evidence="1 9" id="KW-0597">Phosphoprotein</keyword>
<dbReference type="CDD" id="cd09168">
    <property type="entry name" value="PLDc_PaPPK1_C2_like"/>
    <property type="match status" value="1"/>
</dbReference>
<comment type="similarity">
    <text evidence="9 10">Belongs to the polyphosphate kinase 1 (PPK1) family.</text>
</comment>
<sequence>MTSPKINNETYINRELSWIDFNKRVLELATEEETPLLEKIKFSSIFSNNLDEFFMVRVASLKSQVEGGISKRSQDGKSPEEQLIEIRNYLDPILKTQQYKTRQYMEDDFKKENIFILEYKELNERQKVWINNYFTNAIFPILTPLAVDPSHPFPFISNLSLNLAAIIVDSESDKEQFTRIKIPGESISRFISIPIELHDNESTKYTGIAIEQIIANNLSMLFPGMSVKEYSFFRVTRDADLELRDLEADDLMSALEEGLRKRRKGGEVVRLEVSTNTPKVILDLLQEGMNIDKENLYQIEGLLALDELIELTNFNLPKLKFREHQGVTHNSLKNSQLREQEELDTRNNSNFKSIFSIIRRSDLLVHHPYNLFSTSVEEFINQAAEDKQVMGIKMTLYRISKDSLIIDALIRAAEKGKQVMALVELKARFDEDNNIQWAKQLEQAGVHVVYGVIGLKTHTKIALIIRKEKNRLRTYFHIGTGNYNSKTSKTYTDFGLLSCQPELGQDLIELFNYLTGFAKQQSYRKLLVAPVTLRSGIEKLIKREINYAKNGLSAKIIAKMNSLVDPEIIKLLYIASQEGVKIELIIRGMCCLYPQKKGLSENIKVTSIIGRFLEHSRIFWFNNDGDAEVFIGSADWMRRNLDRRVEAVTPIEDNKIKKEIKHLLDSYLEANKDSWNMQSDGSYTKNQILNDKKKYIQEKIIKLYKKEEN</sequence>
<keyword evidence="8 9" id="KW-0460">Magnesium</keyword>
<dbReference type="Proteomes" id="UP000030392">
    <property type="component" value="Unassembled WGS sequence"/>
</dbReference>
<dbReference type="Pfam" id="PF13090">
    <property type="entry name" value="PP_kinase_C"/>
    <property type="match status" value="1"/>
</dbReference>
<evidence type="ECO:0000256" key="3">
    <source>
        <dbReference type="ARBA" id="ARBA00022723"/>
    </source>
</evidence>
<dbReference type="PROSITE" id="PS50035">
    <property type="entry name" value="PLD"/>
    <property type="match status" value="1"/>
</dbReference>
<name>A0A0A2C6V5_PROMR</name>
<dbReference type="PANTHER" id="PTHR30218">
    <property type="entry name" value="POLYPHOSPHATE KINASE"/>
    <property type="match status" value="1"/>
</dbReference>
<gene>
    <name evidence="9" type="primary">ppk</name>
    <name evidence="12" type="ORF">EV03_1111</name>
</gene>
<reference evidence="13" key="1">
    <citation type="journal article" date="2014" name="Sci. Data">
        <title>Genomes of diverse isolates of the marine cyanobacterium Prochlorococcus.</title>
        <authorList>
            <person name="Biller S."/>
            <person name="Berube P."/>
            <person name="Thompson J."/>
            <person name="Kelly L."/>
            <person name="Roggensack S."/>
            <person name="Awad L."/>
            <person name="Roache-Johnson K."/>
            <person name="Ding H."/>
            <person name="Giovannoni S.J."/>
            <person name="Moore L.R."/>
            <person name="Chisholm S.W."/>
        </authorList>
    </citation>
    <scope>NUCLEOTIDE SEQUENCE [LARGE SCALE GENOMIC DNA]</scope>
    <source>
        <strain evidence="13">PAC1</strain>
    </source>
</reference>
<evidence type="ECO:0000259" key="11">
    <source>
        <dbReference type="PROSITE" id="PS50035"/>
    </source>
</evidence>
<dbReference type="GO" id="GO:0005524">
    <property type="term" value="F:ATP binding"/>
    <property type="evidence" value="ECO:0007669"/>
    <property type="project" value="UniProtKB-KW"/>
</dbReference>
<dbReference type="InterPro" id="IPR003414">
    <property type="entry name" value="PP_kinase"/>
</dbReference>
<dbReference type="Gene3D" id="3.30.870.10">
    <property type="entry name" value="Endonuclease Chain A"/>
    <property type="match status" value="2"/>
</dbReference>
<evidence type="ECO:0000256" key="2">
    <source>
        <dbReference type="ARBA" id="ARBA00022679"/>
    </source>
</evidence>
<dbReference type="RefSeq" id="WP_036906157.1">
    <property type="nucleotide sequence ID" value="NZ_CP138967.1"/>
</dbReference>
<dbReference type="CDD" id="cd09165">
    <property type="entry name" value="PLDc_PaPPK1_C1_like"/>
    <property type="match status" value="1"/>
</dbReference>
<dbReference type="InterPro" id="IPR025198">
    <property type="entry name" value="PPK_N_dom"/>
</dbReference>
<keyword evidence="4" id="KW-0677">Repeat</keyword>
<keyword evidence="6 9" id="KW-0418">Kinase</keyword>
<dbReference type="Gene3D" id="1.20.58.310">
    <property type="entry name" value="Polyphosphate kinase N-terminal domain"/>
    <property type="match status" value="1"/>
</dbReference>
<dbReference type="NCBIfam" id="TIGR03705">
    <property type="entry name" value="poly_P_kin"/>
    <property type="match status" value="1"/>
</dbReference>
<keyword evidence="3 9" id="KW-0479">Metal-binding</keyword>
<dbReference type="EC" id="2.7.4.1" evidence="9 10"/>
<dbReference type="InterPro" id="IPR036832">
    <property type="entry name" value="PPK_N_dom_sf"/>
</dbReference>
<dbReference type="PANTHER" id="PTHR30218:SF0">
    <property type="entry name" value="POLYPHOSPHATE KINASE"/>
    <property type="match status" value="1"/>
</dbReference>
<keyword evidence="5 9" id="KW-0547">Nucleotide-binding</keyword>
<feature type="binding site" evidence="9">
    <location>
        <position position="398"/>
    </location>
    <ligand>
        <name>Mg(2+)</name>
        <dbReference type="ChEBI" id="CHEBI:18420"/>
    </ligand>
</feature>
<dbReference type="AlphaFoldDB" id="A0A0A2C6V5"/>
<comment type="catalytic activity">
    <reaction evidence="9 10">
        <text>[phosphate](n) + ATP = [phosphate](n+1) + ADP</text>
        <dbReference type="Rhea" id="RHEA:19573"/>
        <dbReference type="Rhea" id="RHEA-COMP:9859"/>
        <dbReference type="Rhea" id="RHEA-COMP:14280"/>
        <dbReference type="ChEBI" id="CHEBI:16838"/>
        <dbReference type="ChEBI" id="CHEBI:30616"/>
        <dbReference type="ChEBI" id="CHEBI:456216"/>
        <dbReference type="EC" id="2.7.4.1"/>
    </reaction>
</comment>
<dbReference type="InterPro" id="IPR025200">
    <property type="entry name" value="PPK_C_dom2"/>
</dbReference>
<evidence type="ECO:0000256" key="1">
    <source>
        <dbReference type="ARBA" id="ARBA00022553"/>
    </source>
</evidence>
<evidence type="ECO:0000256" key="9">
    <source>
        <dbReference type="HAMAP-Rule" id="MF_00347"/>
    </source>
</evidence>
<dbReference type="NCBIfam" id="NF003921">
    <property type="entry name" value="PRK05443.2-2"/>
    <property type="match status" value="1"/>
</dbReference>
<dbReference type="GO" id="GO:0009358">
    <property type="term" value="C:polyphosphate kinase complex"/>
    <property type="evidence" value="ECO:0007669"/>
    <property type="project" value="InterPro"/>
</dbReference>
<evidence type="ECO:0000256" key="10">
    <source>
        <dbReference type="RuleBase" id="RU003800"/>
    </source>
</evidence>
<dbReference type="Pfam" id="PF02503">
    <property type="entry name" value="PP_kinase"/>
    <property type="match status" value="1"/>
</dbReference>
<organism evidence="12 13">
    <name type="scientific">Prochlorococcus marinus str. PAC1</name>
    <dbReference type="NCBI Taxonomy" id="59924"/>
    <lineage>
        <taxon>Bacteria</taxon>
        <taxon>Bacillati</taxon>
        <taxon>Cyanobacteriota</taxon>
        <taxon>Cyanophyceae</taxon>
        <taxon>Synechococcales</taxon>
        <taxon>Prochlorococcaceae</taxon>
        <taxon>Prochlorococcus</taxon>
    </lineage>
</organism>
<keyword evidence="2 9" id="KW-0808">Transferase</keyword>
<comment type="function">
    <text evidence="9 10">Catalyzes the reversible transfer of the terminal phosphate of ATP to form a long-chain polyphosphate (polyP).</text>
</comment>
<feature type="binding site" evidence="9">
    <location>
        <position position="587"/>
    </location>
    <ligand>
        <name>ATP</name>
        <dbReference type="ChEBI" id="CHEBI:30616"/>
    </ligand>
</feature>
<dbReference type="NCBIfam" id="NF003918">
    <property type="entry name" value="PRK05443.1-2"/>
    <property type="match status" value="1"/>
</dbReference>
<evidence type="ECO:0000256" key="8">
    <source>
        <dbReference type="ARBA" id="ARBA00022842"/>
    </source>
</evidence>
<accession>A0A0A2C6V5</accession>
<feature type="binding site" evidence="9">
    <location>
        <position position="615"/>
    </location>
    <ligand>
        <name>ATP</name>
        <dbReference type="ChEBI" id="CHEBI:30616"/>
    </ligand>
</feature>
<dbReference type="GO" id="GO:0006799">
    <property type="term" value="P:polyphosphate biosynthetic process"/>
    <property type="evidence" value="ECO:0007669"/>
    <property type="project" value="UniProtKB-UniRule"/>
</dbReference>
<feature type="domain" description="PLD phosphodiesterase" evidence="11">
    <location>
        <begin position="610"/>
        <end position="640"/>
    </location>
</feature>
<evidence type="ECO:0000256" key="5">
    <source>
        <dbReference type="ARBA" id="ARBA00022741"/>
    </source>
</evidence>
<dbReference type="HAMAP" id="MF_00347">
    <property type="entry name" value="Polyphosphate_kinase"/>
    <property type="match status" value="1"/>
</dbReference>
<dbReference type="GO" id="GO:0046872">
    <property type="term" value="F:metal ion binding"/>
    <property type="evidence" value="ECO:0007669"/>
    <property type="project" value="UniProtKB-KW"/>
</dbReference>
<comment type="PTM">
    <text evidence="9 10">An intermediate of this reaction is the autophosphorylated ppk in which a phosphate is covalently linked to a histidine residue through a N-P bond.</text>
</comment>
<evidence type="ECO:0000256" key="6">
    <source>
        <dbReference type="ARBA" id="ARBA00022777"/>
    </source>
</evidence>
<dbReference type="NCBIfam" id="NF003917">
    <property type="entry name" value="PRK05443.1-1"/>
    <property type="match status" value="1"/>
</dbReference>
<feature type="binding site" evidence="9">
    <location>
        <position position="491"/>
    </location>
    <ligand>
        <name>ATP</name>
        <dbReference type="ChEBI" id="CHEBI:30616"/>
    </ligand>
</feature>
<dbReference type="Pfam" id="PF17941">
    <property type="entry name" value="PP_kinase_C_1"/>
    <property type="match status" value="1"/>
</dbReference>
<comment type="caution">
    <text evidence="12">The sequence shown here is derived from an EMBL/GenBank/DDBJ whole genome shotgun (WGS) entry which is preliminary data.</text>
</comment>